<name>E0VGT3_PEDHC</name>
<keyword evidence="1" id="KW-0687">Ribonucleoprotein</keyword>
<accession>E0VGT3</accession>
<dbReference type="FunCoup" id="E0VGT3">
    <property type="interactions" value="235"/>
</dbReference>
<dbReference type="PANTHER" id="PTHR28589">
    <property type="entry name" value="28S RIBOSOMAL PROTEIN S34, MITOCHONDRIAL"/>
    <property type="match status" value="1"/>
</dbReference>
<dbReference type="RefSeq" id="XP_002425327.1">
    <property type="nucleotide sequence ID" value="XM_002425282.1"/>
</dbReference>
<keyword evidence="1" id="KW-0689">Ribosomal protein</keyword>
<organism>
    <name type="scientific">Pediculus humanus subsp. corporis</name>
    <name type="common">Body louse</name>
    <dbReference type="NCBI Taxonomy" id="121224"/>
    <lineage>
        <taxon>Eukaryota</taxon>
        <taxon>Metazoa</taxon>
        <taxon>Ecdysozoa</taxon>
        <taxon>Arthropoda</taxon>
        <taxon>Hexapoda</taxon>
        <taxon>Insecta</taxon>
        <taxon>Pterygota</taxon>
        <taxon>Neoptera</taxon>
        <taxon>Paraneoptera</taxon>
        <taxon>Psocodea</taxon>
        <taxon>Troctomorpha</taxon>
        <taxon>Phthiraptera</taxon>
        <taxon>Anoplura</taxon>
        <taxon>Pediculidae</taxon>
        <taxon>Pediculus</taxon>
    </lineage>
</organism>
<dbReference type="EnsemblMetazoa" id="PHUM192480-RA">
    <property type="protein sequence ID" value="PHUM192480-PA"/>
    <property type="gene ID" value="PHUM192480"/>
</dbReference>
<dbReference type="HOGENOM" id="CLU_127869_0_0_1"/>
<proteinExistence type="predicted"/>
<dbReference type="EMBL" id="DS235151">
    <property type="protein sequence ID" value="EEB12589.1"/>
    <property type="molecule type" value="Genomic_DNA"/>
</dbReference>
<dbReference type="GeneID" id="8240172"/>
<protein>
    <submittedName>
        <fullName evidence="1">Mitochondrial 28S ribosomal protein S34, putative</fullName>
    </submittedName>
</protein>
<evidence type="ECO:0000313" key="2">
    <source>
        <dbReference type="EnsemblMetazoa" id="PHUM192480-PA"/>
    </source>
</evidence>
<reference evidence="1" key="2">
    <citation type="submission" date="2007-04" db="EMBL/GenBank/DDBJ databases">
        <title>The genome of the human body louse.</title>
        <authorList>
            <consortium name="The Human Body Louse Genome Consortium"/>
            <person name="Kirkness E."/>
            <person name="Walenz B."/>
            <person name="Hass B."/>
            <person name="Bruggner R."/>
            <person name="Strausberg R."/>
        </authorList>
    </citation>
    <scope>NUCLEOTIDE SEQUENCE</scope>
    <source>
        <strain evidence="1">USDA</strain>
    </source>
</reference>
<dbReference type="CTD" id="8240172"/>
<dbReference type="GO" id="GO:0003735">
    <property type="term" value="F:structural constituent of ribosome"/>
    <property type="evidence" value="ECO:0007669"/>
    <property type="project" value="InterPro"/>
</dbReference>
<evidence type="ECO:0000313" key="3">
    <source>
        <dbReference type="Proteomes" id="UP000009046"/>
    </source>
</evidence>
<dbReference type="GO" id="GO:0005739">
    <property type="term" value="C:mitochondrion"/>
    <property type="evidence" value="ECO:0007669"/>
    <property type="project" value="InterPro"/>
</dbReference>
<dbReference type="PANTHER" id="PTHR28589:SF1">
    <property type="entry name" value="SMALL RIBOSOMAL SUBUNIT PROTEIN MS34"/>
    <property type="match status" value="1"/>
</dbReference>
<dbReference type="EMBL" id="AAZO01002234">
    <property type="status" value="NOT_ANNOTATED_CDS"/>
    <property type="molecule type" value="Genomic_DNA"/>
</dbReference>
<dbReference type="eggNOG" id="ENOG502QSI0">
    <property type="taxonomic scope" value="Eukaryota"/>
</dbReference>
<evidence type="ECO:0000313" key="1">
    <source>
        <dbReference type="EMBL" id="EEB12589.1"/>
    </source>
</evidence>
<dbReference type="InterPro" id="IPR032053">
    <property type="entry name" value="Ribosomal_mS34"/>
</dbReference>
<reference evidence="2" key="3">
    <citation type="submission" date="2021-02" db="UniProtKB">
        <authorList>
            <consortium name="EnsemblMetazoa"/>
        </authorList>
    </citation>
    <scope>IDENTIFICATION</scope>
    <source>
        <strain evidence="2">USDA</strain>
    </source>
</reference>
<gene>
    <name evidence="2" type="primary">8240172</name>
    <name evidence="1" type="ORF">Phum_PHUM192480</name>
</gene>
<dbReference type="Pfam" id="PF16053">
    <property type="entry name" value="MRP-S34"/>
    <property type="match status" value="1"/>
</dbReference>
<sequence>MKIEKIGIKIPHVGKPLWEIVGNLKNFGVGRLIIDSLTLKYSEPSFFKIVKVQPLPPPTKEHYDRNVFVWAEEIFKGKKIEEIVFKKKNEMPNFILIPKHEEEKYLKLAEEYSKKNLNRIVPKYMYWPPLYKKLWEKRNPNKNIPLLATVINDNPKAMVELSKNDDEFPKPTSNLHKKNVPVEEMIKEIAHLQKIINSHSSETDT</sequence>
<dbReference type="KEGG" id="phu:Phum_PHUM192480"/>
<dbReference type="VEuPathDB" id="VectorBase:PHUM192480"/>
<dbReference type="OrthoDB" id="16434at2759"/>
<reference evidence="1" key="1">
    <citation type="submission" date="2007-04" db="EMBL/GenBank/DDBJ databases">
        <title>Annotation of Pediculus humanus corporis strain USDA.</title>
        <authorList>
            <person name="Kirkness E."/>
            <person name="Hannick L."/>
            <person name="Hass B."/>
            <person name="Bruggner R."/>
            <person name="Lawson D."/>
            <person name="Bidwell S."/>
            <person name="Joardar V."/>
            <person name="Caler E."/>
            <person name="Walenz B."/>
            <person name="Inman J."/>
            <person name="Schobel S."/>
            <person name="Galinsky K."/>
            <person name="Amedeo P."/>
            <person name="Strausberg R."/>
        </authorList>
    </citation>
    <scope>NUCLEOTIDE SEQUENCE</scope>
    <source>
        <strain evidence="1">USDA</strain>
    </source>
</reference>
<dbReference type="Proteomes" id="UP000009046">
    <property type="component" value="Unassembled WGS sequence"/>
</dbReference>
<dbReference type="AlphaFoldDB" id="E0VGT3"/>
<dbReference type="OMA" id="GNVWAEE"/>
<keyword evidence="3" id="KW-1185">Reference proteome</keyword>
<dbReference type="InParanoid" id="E0VGT3"/>
<dbReference type="STRING" id="121224.E0VGT3"/>
<dbReference type="GO" id="GO:0005840">
    <property type="term" value="C:ribosome"/>
    <property type="evidence" value="ECO:0007669"/>
    <property type="project" value="UniProtKB-KW"/>
</dbReference>